<dbReference type="GO" id="GO:0005242">
    <property type="term" value="F:inward rectifier potassium channel activity"/>
    <property type="evidence" value="ECO:0007669"/>
    <property type="project" value="InterPro"/>
</dbReference>
<dbReference type="InterPro" id="IPR013099">
    <property type="entry name" value="K_chnl_dom"/>
</dbReference>
<proteinExistence type="inferred from homology"/>
<reference evidence="11 12" key="1">
    <citation type="submission" date="2016-09" db="EMBL/GenBank/DDBJ databases">
        <title>Extensive genetic diversity and differential bi-allelic expression allows diatom success in the polar Southern Ocean.</title>
        <authorList>
            <consortium name="DOE Joint Genome Institute"/>
            <person name="Mock T."/>
            <person name="Otillar R.P."/>
            <person name="Strauss J."/>
            <person name="Dupont C."/>
            <person name="Frickenhaus S."/>
            <person name="Maumus F."/>
            <person name="Mcmullan M."/>
            <person name="Sanges R."/>
            <person name="Schmutz J."/>
            <person name="Toseland A."/>
            <person name="Valas R."/>
            <person name="Veluchamy A."/>
            <person name="Ward B.J."/>
            <person name="Allen A."/>
            <person name="Barry K."/>
            <person name="Falciatore A."/>
            <person name="Ferrante M."/>
            <person name="Fortunato A.E."/>
            <person name="Gloeckner G."/>
            <person name="Gruber A."/>
            <person name="Hipkin R."/>
            <person name="Janech M."/>
            <person name="Kroth P."/>
            <person name="Leese F."/>
            <person name="Lindquist E."/>
            <person name="Lyon B.R."/>
            <person name="Martin J."/>
            <person name="Mayer C."/>
            <person name="Parker M."/>
            <person name="Quesneville H."/>
            <person name="Raymond J."/>
            <person name="Uhlig C."/>
            <person name="Valentin K.U."/>
            <person name="Worden A.Z."/>
            <person name="Armbrust E.V."/>
            <person name="Bowler C."/>
            <person name="Green B."/>
            <person name="Moulton V."/>
            <person name="Van Oosterhout C."/>
            <person name="Grigoriev I."/>
        </authorList>
    </citation>
    <scope>NUCLEOTIDE SEQUENCE [LARGE SCALE GENOMIC DNA]</scope>
    <source>
        <strain evidence="11 12">CCMP1102</strain>
    </source>
</reference>
<feature type="transmembrane region" description="Helical" evidence="9">
    <location>
        <begin position="188"/>
        <end position="212"/>
    </location>
</feature>
<feature type="region of interest" description="Disordered" evidence="8">
    <location>
        <begin position="240"/>
        <end position="261"/>
    </location>
</feature>
<dbReference type="SUPFAM" id="SSF81296">
    <property type="entry name" value="E set domains"/>
    <property type="match status" value="1"/>
</dbReference>
<accession>A0A1E7ELS9</accession>
<keyword evidence="3 7" id="KW-0851">Voltage-gated channel</keyword>
<keyword evidence="6 7" id="KW-0407">Ion channel</keyword>
<dbReference type="SUPFAM" id="SSF81324">
    <property type="entry name" value="Voltage-gated potassium channels"/>
    <property type="match status" value="1"/>
</dbReference>
<dbReference type="GO" id="GO:0034702">
    <property type="term" value="C:monoatomic ion channel complex"/>
    <property type="evidence" value="ECO:0007669"/>
    <property type="project" value="UniProtKB-KW"/>
</dbReference>
<dbReference type="KEGG" id="fcy:FRACYDRAFT_213539"/>
<keyword evidence="2 7" id="KW-0633">Potassium transport</keyword>
<dbReference type="InterPro" id="IPR016449">
    <property type="entry name" value="K_chnl_inward-rec_Kir"/>
</dbReference>
<evidence type="ECO:0000256" key="6">
    <source>
        <dbReference type="ARBA" id="ARBA00023303"/>
    </source>
</evidence>
<evidence type="ECO:0000256" key="1">
    <source>
        <dbReference type="ARBA" id="ARBA00022448"/>
    </source>
</evidence>
<organism evidence="11 12">
    <name type="scientific">Fragilariopsis cylindrus CCMP1102</name>
    <dbReference type="NCBI Taxonomy" id="635003"/>
    <lineage>
        <taxon>Eukaryota</taxon>
        <taxon>Sar</taxon>
        <taxon>Stramenopiles</taxon>
        <taxon>Ochrophyta</taxon>
        <taxon>Bacillariophyta</taxon>
        <taxon>Bacillariophyceae</taxon>
        <taxon>Bacillariophycidae</taxon>
        <taxon>Bacillariales</taxon>
        <taxon>Bacillariaceae</taxon>
        <taxon>Fragilariopsis</taxon>
    </lineage>
</organism>
<dbReference type="GO" id="GO:0005886">
    <property type="term" value="C:plasma membrane"/>
    <property type="evidence" value="ECO:0007669"/>
    <property type="project" value="TreeGrafter"/>
</dbReference>
<evidence type="ECO:0000256" key="3">
    <source>
        <dbReference type="ARBA" id="ARBA00022882"/>
    </source>
</evidence>
<evidence type="ECO:0000256" key="4">
    <source>
        <dbReference type="ARBA" id="ARBA00022958"/>
    </source>
</evidence>
<evidence type="ECO:0000256" key="2">
    <source>
        <dbReference type="ARBA" id="ARBA00022538"/>
    </source>
</evidence>
<keyword evidence="5 7" id="KW-0406">Ion transport</keyword>
<dbReference type="AlphaFoldDB" id="A0A1E7ELS9"/>
<evidence type="ECO:0000256" key="8">
    <source>
        <dbReference type="SAM" id="MobiDB-lite"/>
    </source>
</evidence>
<keyword evidence="4 7" id="KW-0630">Potassium</keyword>
<dbReference type="GO" id="GO:0034765">
    <property type="term" value="P:regulation of monoatomic ion transmembrane transport"/>
    <property type="evidence" value="ECO:0007669"/>
    <property type="project" value="TreeGrafter"/>
</dbReference>
<feature type="compositionally biased region" description="Acidic residues" evidence="8">
    <location>
        <begin position="241"/>
        <end position="259"/>
    </location>
</feature>
<keyword evidence="1 7" id="KW-0813">Transport</keyword>
<protein>
    <recommendedName>
        <fullName evidence="10">Potassium channel domain-containing protein</fullName>
    </recommendedName>
</protein>
<dbReference type="InterPro" id="IPR014756">
    <property type="entry name" value="Ig_E-set"/>
</dbReference>
<dbReference type="GO" id="GO:1990573">
    <property type="term" value="P:potassium ion import across plasma membrane"/>
    <property type="evidence" value="ECO:0007669"/>
    <property type="project" value="TreeGrafter"/>
</dbReference>
<name>A0A1E7ELS9_9STRA</name>
<dbReference type="PANTHER" id="PTHR11767">
    <property type="entry name" value="INWARD RECTIFIER POTASSIUM CHANNEL"/>
    <property type="match status" value="1"/>
</dbReference>
<dbReference type="Proteomes" id="UP000095751">
    <property type="component" value="Unassembled WGS sequence"/>
</dbReference>
<evidence type="ECO:0000259" key="10">
    <source>
        <dbReference type="Pfam" id="PF07885"/>
    </source>
</evidence>
<evidence type="ECO:0000313" key="11">
    <source>
        <dbReference type="EMBL" id="OEU06882.1"/>
    </source>
</evidence>
<gene>
    <name evidence="11" type="ORF">FRACYDRAFT_213539</name>
</gene>
<dbReference type="Gene3D" id="1.10.287.70">
    <property type="match status" value="1"/>
</dbReference>
<evidence type="ECO:0000256" key="5">
    <source>
        <dbReference type="ARBA" id="ARBA00023065"/>
    </source>
</evidence>
<dbReference type="Pfam" id="PF07885">
    <property type="entry name" value="Ion_trans_2"/>
    <property type="match status" value="1"/>
</dbReference>
<keyword evidence="9" id="KW-1133">Transmembrane helix</keyword>
<dbReference type="InParanoid" id="A0A1E7ELS9"/>
<dbReference type="InterPro" id="IPR013518">
    <property type="entry name" value="K_chnl_inward-rec_Kir_cyto"/>
</dbReference>
<evidence type="ECO:0000256" key="9">
    <source>
        <dbReference type="SAM" id="Phobius"/>
    </source>
</evidence>
<dbReference type="EMBL" id="KV784394">
    <property type="protein sequence ID" value="OEU06882.1"/>
    <property type="molecule type" value="Genomic_DNA"/>
</dbReference>
<dbReference type="PANTHER" id="PTHR11767:SF102">
    <property type="entry name" value="INWARDLY RECTIFYING POTASSIUM CHANNEL 1, ISOFORM F"/>
    <property type="match status" value="1"/>
</dbReference>
<evidence type="ECO:0000256" key="7">
    <source>
        <dbReference type="RuleBase" id="RU003822"/>
    </source>
</evidence>
<keyword evidence="9" id="KW-0472">Membrane</keyword>
<keyword evidence="12" id="KW-1185">Reference proteome</keyword>
<feature type="transmembrane region" description="Helical" evidence="9">
    <location>
        <begin position="100"/>
        <end position="125"/>
    </location>
</feature>
<dbReference type="Gene3D" id="2.60.40.1400">
    <property type="entry name" value="G protein-activated inward rectifier potassium channel 1"/>
    <property type="match status" value="1"/>
</dbReference>
<evidence type="ECO:0000313" key="12">
    <source>
        <dbReference type="Proteomes" id="UP000095751"/>
    </source>
</evidence>
<comment type="similarity">
    <text evidence="7">Belongs to the inward rectifier-type potassium channel (TC 1.A.2.1) family.</text>
</comment>
<dbReference type="OrthoDB" id="273257at2759"/>
<sequence length="523" mass="57519">MTKNNIGKNSNSVGSSLEQCIDDSTNNNKDNNNSNKKNNNAVANSGSSLLASISFKLSQLKARIIDGIAEIAIIALSQRKRRSSNGLLNKYLFWTFRSRFLTVFFSAVFAFYSITLLFAIFIYWLGINHSKCIHVNGEDFGADTDAPFTDAFALSWTTFTTVGYGSIHPGTSITIGPSYNVAKECTGIMIVTAMEAFVGILFSATFGAIFFAKVTRVSAFAQISFSDAIIVKYSTGLTGQQDDDDNDENDDGVSSEDDVSTSSLTYKRSKLPCPFFEFRIANRLHRTRGGEIIDASINIVASIDEKQAAAQLRGQSGADRDLFRNDINIKQAKDAARRMVLSYTSKQAAAAAAASAGLNLEEENKGADSIPKRVFAKLHVESQEHPFFNRIWNVRHVLDQTSPLLRPEAKELIRFNNGHWPNELNNANALRASIHFDQILVSFSGTSNVDANSVYSQKSYGFDDLCVGYAFVNMLYRERDGSIGVDHRLLNDVNEQSGGGGEELNLRESALLNSRVSSDILIL</sequence>
<feature type="domain" description="Potassium channel" evidence="10">
    <location>
        <begin position="114"/>
        <end position="214"/>
    </location>
</feature>
<keyword evidence="7 9" id="KW-0812">Transmembrane</keyword>
<comment type="subcellular location">
    <subcellularLocation>
        <location evidence="7">Membrane</location>
        <topology evidence="7">Multi-pass membrane protein</topology>
    </subcellularLocation>
</comment>